<evidence type="ECO:0000313" key="3">
    <source>
        <dbReference type="Proteomes" id="UP000053989"/>
    </source>
</evidence>
<evidence type="ECO:0000313" key="2">
    <source>
        <dbReference type="EMBL" id="KIM54726.1"/>
    </source>
</evidence>
<sequence length="163" mass="17904">MDVYVPLKALIEVLVTASRNFIFGQVKVEASRQRRERRLAMMMENGTASTAQPAAEMWRKHCWLEVAVQARSKNAKQRLISGDCNGEDGTSNSDGVDSIDRGVTRNGSHVSSGRPTKLLMCACMMVIASHGADIVRSGRSCSDRVSGVNYYQTWDHQNAAGIL</sequence>
<feature type="region of interest" description="Disordered" evidence="1">
    <location>
        <begin position="83"/>
        <end position="112"/>
    </location>
</feature>
<proteinExistence type="predicted"/>
<evidence type="ECO:0000256" key="1">
    <source>
        <dbReference type="SAM" id="MobiDB-lite"/>
    </source>
</evidence>
<dbReference type="HOGENOM" id="CLU_1628050_0_0_1"/>
<reference evidence="2 3" key="1">
    <citation type="submission" date="2014-04" db="EMBL/GenBank/DDBJ databases">
        <authorList>
            <consortium name="DOE Joint Genome Institute"/>
            <person name="Kuo A."/>
            <person name="Kohler A."/>
            <person name="Nagy L.G."/>
            <person name="Floudas D."/>
            <person name="Copeland A."/>
            <person name="Barry K.W."/>
            <person name="Cichocki N."/>
            <person name="Veneault-Fourrey C."/>
            <person name="LaButti K."/>
            <person name="Lindquist E.A."/>
            <person name="Lipzen A."/>
            <person name="Lundell T."/>
            <person name="Morin E."/>
            <person name="Murat C."/>
            <person name="Sun H."/>
            <person name="Tunlid A."/>
            <person name="Henrissat B."/>
            <person name="Grigoriev I.V."/>
            <person name="Hibbett D.S."/>
            <person name="Martin F."/>
            <person name="Nordberg H.P."/>
            <person name="Cantor M.N."/>
            <person name="Hua S.X."/>
        </authorList>
    </citation>
    <scope>NUCLEOTIDE SEQUENCE [LARGE SCALE GENOMIC DNA]</scope>
    <source>
        <strain evidence="2 3">Foug A</strain>
    </source>
</reference>
<organism evidence="2 3">
    <name type="scientific">Scleroderma citrinum Foug A</name>
    <dbReference type="NCBI Taxonomy" id="1036808"/>
    <lineage>
        <taxon>Eukaryota</taxon>
        <taxon>Fungi</taxon>
        <taxon>Dikarya</taxon>
        <taxon>Basidiomycota</taxon>
        <taxon>Agaricomycotina</taxon>
        <taxon>Agaricomycetes</taxon>
        <taxon>Agaricomycetidae</taxon>
        <taxon>Boletales</taxon>
        <taxon>Sclerodermatineae</taxon>
        <taxon>Sclerodermataceae</taxon>
        <taxon>Scleroderma</taxon>
    </lineage>
</organism>
<accession>A0A0C3DF70</accession>
<dbReference type="InParanoid" id="A0A0C3DF70"/>
<name>A0A0C3DF70_9AGAM</name>
<dbReference type="Proteomes" id="UP000053989">
    <property type="component" value="Unassembled WGS sequence"/>
</dbReference>
<protein>
    <submittedName>
        <fullName evidence="2">Uncharacterized protein</fullName>
    </submittedName>
</protein>
<reference evidence="3" key="2">
    <citation type="submission" date="2015-01" db="EMBL/GenBank/DDBJ databases">
        <title>Evolutionary Origins and Diversification of the Mycorrhizal Mutualists.</title>
        <authorList>
            <consortium name="DOE Joint Genome Institute"/>
            <consortium name="Mycorrhizal Genomics Consortium"/>
            <person name="Kohler A."/>
            <person name="Kuo A."/>
            <person name="Nagy L.G."/>
            <person name="Floudas D."/>
            <person name="Copeland A."/>
            <person name="Barry K.W."/>
            <person name="Cichocki N."/>
            <person name="Veneault-Fourrey C."/>
            <person name="LaButti K."/>
            <person name="Lindquist E.A."/>
            <person name="Lipzen A."/>
            <person name="Lundell T."/>
            <person name="Morin E."/>
            <person name="Murat C."/>
            <person name="Riley R."/>
            <person name="Ohm R."/>
            <person name="Sun H."/>
            <person name="Tunlid A."/>
            <person name="Henrissat B."/>
            <person name="Grigoriev I.V."/>
            <person name="Hibbett D.S."/>
            <person name="Martin F."/>
        </authorList>
    </citation>
    <scope>NUCLEOTIDE SEQUENCE [LARGE SCALE GENOMIC DNA]</scope>
    <source>
        <strain evidence="3">Foug A</strain>
    </source>
</reference>
<dbReference type="EMBL" id="KN822148">
    <property type="protein sequence ID" value="KIM54726.1"/>
    <property type="molecule type" value="Genomic_DNA"/>
</dbReference>
<keyword evidence="3" id="KW-1185">Reference proteome</keyword>
<dbReference type="AlphaFoldDB" id="A0A0C3DF70"/>
<gene>
    <name evidence="2" type="ORF">SCLCIDRAFT_345274</name>
</gene>